<keyword evidence="3" id="KW-1185">Reference proteome</keyword>
<dbReference type="PANTHER" id="PTHR48050:SF11">
    <property type="entry name" value="GLYCOSYLTRANSFERASE"/>
    <property type="match status" value="1"/>
</dbReference>
<evidence type="ECO:0000259" key="1">
    <source>
        <dbReference type="Pfam" id="PF06722"/>
    </source>
</evidence>
<dbReference type="Pfam" id="PF06722">
    <property type="entry name" value="EryCIII-like_C"/>
    <property type="match status" value="1"/>
</dbReference>
<dbReference type="Proteomes" id="UP001642484">
    <property type="component" value="Unassembled WGS sequence"/>
</dbReference>
<dbReference type="InterPro" id="IPR050426">
    <property type="entry name" value="Glycosyltransferase_28"/>
</dbReference>
<dbReference type="InterPro" id="IPR010610">
    <property type="entry name" value="EryCIII-like_C"/>
</dbReference>
<sequence>MAHVVFVALGSRGDVQPLAVLASAVADVDAVAQVSLVSHSELQKLTEEPEVWSSKVLWRPLAQPCFVHDGRLNADTPDVLDLQGRRRAEWIEAIGRAGDADVLVCNLFAMPPVFHLAERLKIPWICCSPSLIPYSMPETFEQELTENMPDLMEVLKKRDEPGDESLFSWSTVKSWMWPVFTESHAILREEFLGLPPVPGDRAGDGHDHFAPETLKGAQFLLGIPAALIPASVTLPPAAVVCGAWSPAEDRARKQPKALVEFLAQCEEEVAKGQLTGPPFYIGFGSMGAEGLVPDAEKVLKVFLDTAKWMARPVVLMQHTLAQVDPTPRFVFCCSEDVPHGWKPSCAPRCADGSDLCRSALARLFPQCSVVIHHGGIGTVLAAARVGRPQLVVPLAFDQPFWGQTLEDLGVAAVQELEELSVPLVARKLRALLTPSVQRSVEDLAAQLNDESPPIARAVQEIAALAATVEGAGAGGAGREVLRPVHRIELCEDAEGEAEELSVLGRSSGEVQFIFREIAEEHSYGELSKLPGDSIVVDGGMNLGLFSLVLAKRWRGTGQLTVVAFEPAEETYHLALQNLRHHGVPLVAHGAEFGDRDDAVVEGAEFGDAPVVVHCFRLALCDVEREDRLCYFPYLTSSSTLQQHRAAKDLAKERGCFDPRLVQIFFAAERAEPIRCCALSTALRRVERCSARRADSERPISLLKLDIEGSEVEAMKGIDPSHWQRVQRLAVEVHSRSDLQRLKELLTTSWPNGSLWEVPQELIPEHFMLYGLLPGLLQDEPLVACGNSAETVALWSDLAVGGVT</sequence>
<dbReference type="Gene3D" id="3.40.50.2000">
    <property type="entry name" value="Glycogen Phosphorylase B"/>
    <property type="match status" value="2"/>
</dbReference>
<feature type="domain" description="Erythromycin biosynthesis protein CIII-like C-terminal" evidence="1">
    <location>
        <begin position="360"/>
        <end position="439"/>
    </location>
</feature>
<comment type="caution">
    <text evidence="2">The sequence shown here is derived from an EMBL/GenBank/DDBJ whole genome shotgun (WGS) entry which is preliminary data.</text>
</comment>
<organism evidence="2 3">
    <name type="scientific">Durusdinium trenchii</name>
    <dbReference type="NCBI Taxonomy" id="1381693"/>
    <lineage>
        <taxon>Eukaryota</taxon>
        <taxon>Sar</taxon>
        <taxon>Alveolata</taxon>
        <taxon>Dinophyceae</taxon>
        <taxon>Suessiales</taxon>
        <taxon>Symbiodiniaceae</taxon>
        <taxon>Durusdinium</taxon>
    </lineage>
</organism>
<proteinExistence type="predicted"/>
<dbReference type="PANTHER" id="PTHR48050">
    <property type="entry name" value="STEROL 3-BETA-GLUCOSYLTRANSFERASE"/>
    <property type="match status" value="1"/>
</dbReference>
<dbReference type="Gene3D" id="3.40.50.150">
    <property type="entry name" value="Vaccinia Virus protein VP39"/>
    <property type="match status" value="1"/>
</dbReference>
<evidence type="ECO:0000313" key="3">
    <source>
        <dbReference type="Proteomes" id="UP001642484"/>
    </source>
</evidence>
<dbReference type="EMBL" id="CAXAMN010009424">
    <property type="protein sequence ID" value="CAK9028575.1"/>
    <property type="molecule type" value="Genomic_DNA"/>
</dbReference>
<dbReference type="InterPro" id="IPR029063">
    <property type="entry name" value="SAM-dependent_MTases_sf"/>
</dbReference>
<evidence type="ECO:0000313" key="2">
    <source>
        <dbReference type="EMBL" id="CAK9028575.1"/>
    </source>
</evidence>
<reference evidence="2 3" key="1">
    <citation type="submission" date="2024-02" db="EMBL/GenBank/DDBJ databases">
        <authorList>
            <person name="Chen Y."/>
            <person name="Shah S."/>
            <person name="Dougan E. K."/>
            <person name="Thang M."/>
            <person name="Chan C."/>
        </authorList>
    </citation>
    <scope>NUCLEOTIDE SEQUENCE [LARGE SCALE GENOMIC DNA]</scope>
</reference>
<dbReference type="SUPFAM" id="SSF53756">
    <property type="entry name" value="UDP-Glycosyltransferase/glycogen phosphorylase"/>
    <property type="match status" value="1"/>
</dbReference>
<gene>
    <name evidence="2" type="ORF">CCMP2556_LOCUS17155</name>
</gene>
<dbReference type="SUPFAM" id="SSF53335">
    <property type="entry name" value="S-adenosyl-L-methionine-dependent methyltransferases"/>
    <property type="match status" value="1"/>
</dbReference>
<name>A0ABP0KNZ1_9DINO</name>
<protein>
    <recommendedName>
        <fullName evidence="1">Erythromycin biosynthesis protein CIII-like C-terminal domain-containing protein</fullName>
    </recommendedName>
</protein>
<accession>A0ABP0KNZ1</accession>